<evidence type="ECO:0000313" key="1">
    <source>
        <dbReference type="EMBL" id="SBS02594.1"/>
    </source>
</evidence>
<dbReference type="EMBL" id="HAEH01015377">
    <property type="protein sequence ID" value="SBS02594.1"/>
    <property type="molecule type" value="Transcribed_RNA"/>
</dbReference>
<organism evidence="1">
    <name type="scientific">Nothobranchius rachovii</name>
    <name type="common">bluefin notho</name>
    <dbReference type="NCBI Taxonomy" id="451742"/>
    <lineage>
        <taxon>Eukaryota</taxon>
        <taxon>Metazoa</taxon>
        <taxon>Chordata</taxon>
        <taxon>Craniata</taxon>
        <taxon>Vertebrata</taxon>
        <taxon>Euteleostomi</taxon>
        <taxon>Actinopterygii</taxon>
        <taxon>Neopterygii</taxon>
        <taxon>Teleostei</taxon>
        <taxon>Neoteleostei</taxon>
        <taxon>Acanthomorphata</taxon>
        <taxon>Ovalentaria</taxon>
        <taxon>Atherinomorphae</taxon>
        <taxon>Cyprinodontiformes</taxon>
        <taxon>Nothobranchiidae</taxon>
        <taxon>Nothobranchius</taxon>
    </lineage>
</organism>
<dbReference type="AlphaFoldDB" id="A0A1A8RBG4"/>
<protein>
    <submittedName>
        <fullName evidence="1">Uncharacterized protein</fullName>
    </submittedName>
</protein>
<gene>
    <name evidence="1" type="primary">Nfu_g_1_012874</name>
</gene>
<reference evidence="1" key="2">
    <citation type="submission" date="2016-06" db="EMBL/GenBank/DDBJ databases">
        <title>The genome of a short-lived fish provides insights into sex chromosome evolution and the genetic control of aging.</title>
        <authorList>
            <person name="Reichwald K."/>
            <person name="Felder M."/>
            <person name="Petzold A."/>
            <person name="Koch P."/>
            <person name="Groth M."/>
            <person name="Platzer M."/>
        </authorList>
    </citation>
    <scope>NUCLEOTIDE SEQUENCE</scope>
    <source>
        <tissue evidence="1">Brain</tissue>
    </source>
</reference>
<feature type="non-terminal residue" evidence="1">
    <location>
        <position position="1"/>
    </location>
</feature>
<accession>A0A1A8RBG4</accession>
<sequence>NLFSDLKLLRVTTKQKQEKSIKEMIFSHHYISTKEFKFPCTCWAVFPEWMKLGLFPLTQII</sequence>
<proteinExistence type="predicted"/>
<name>A0A1A8RBG4_9TELE</name>
<feature type="non-terminal residue" evidence="1">
    <location>
        <position position="61"/>
    </location>
</feature>
<reference evidence="1" key="1">
    <citation type="submission" date="2016-05" db="EMBL/GenBank/DDBJ databases">
        <authorList>
            <person name="Lavstsen T."/>
            <person name="Jespersen J.S."/>
        </authorList>
    </citation>
    <scope>NUCLEOTIDE SEQUENCE</scope>
    <source>
        <tissue evidence="1">Brain</tissue>
    </source>
</reference>